<dbReference type="Pfam" id="PF01687">
    <property type="entry name" value="Flavokinase"/>
    <property type="match status" value="1"/>
</dbReference>
<evidence type="ECO:0000256" key="5">
    <source>
        <dbReference type="ARBA" id="ARBA00022741"/>
    </source>
</evidence>
<keyword evidence="6" id="KW-0067">ATP-binding</keyword>
<keyword evidence="2" id="KW-0285">Flavoprotein</keyword>
<evidence type="ECO:0000259" key="8">
    <source>
        <dbReference type="SMART" id="SM00904"/>
    </source>
</evidence>
<dbReference type="Proteomes" id="UP000199391">
    <property type="component" value="Unassembled WGS sequence"/>
</dbReference>
<dbReference type="InterPro" id="IPR014729">
    <property type="entry name" value="Rossmann-like_a/b/a_fold"/>
</dbReference>
<sequence>MKLPRTHQAAAGEPCLLVVSDFDGPHGAHRRLLARARARADADGLALAALLLAPGRQEGRSASNLRDAAMALRECGVEQLMIARAGSARARRIMAWPNVRQCMEADDEARMARSAQAVDAAVRAADFAAVQRLLERPLVVSGRVVHGRKLGRTLGFPTLNLRMPHGPRGLDGVYAVRVHGLAPSALPAVASVGIRPTVEDDGERLLEVHVLEPIAACYGKIVGVEFLKKLRDEVKLDGLEALEAAIGRDIIAASLYLG</sequence>
<dbReference type="InterPro" id="IPR023465">
    <property type="entry name" value="Riboflavin_kinase_dom_sf"/>
</dbReference>
<dbReference type="RefSeq" id="WP_093557447.1">
    <property type="nucleotide sequence ID" value="NZ_FPBO01000021.1"/>
</dbReference>
<dbReference type="AlphaFoldDB" id="A0A1I7KYR8"/>
<dbReference type="GO" id="GO:0016779">
    <property type="term" value="F:nucleotidyltransferase activity"/>
    <property type="evidence" value="ECO:0007669"/>
    <property type="project" value="UniProtKB-KW"/>
</dbReference>
<comment type="catalytic activity">
    <reaction evidence="7">
        <text>riboflavin + ATP = FMN + ADP + H(+)</text>
        <dbReference type="Rhea" id="RHEA:14357"/>
        <dbReference type="ChEBI" id="CHEBI:15378"/>
        <dbReference type="ChEBI" id="CHEBI:30616"/>
        <dbReference type="ChEBI" id="CHEBI:57986"/>
        <dbReference type="ChEBI" id="CHEBI:58210"/>
        <dbReference type="ChEBI" id="CHEBI:456216"/>
        <dbReference type="EC" id="2.7.1.26"/>
    </reaction>
</comment>
<keyword evidence="3" id="KW-0288">FMN</keyword>
<dbReference type="GO" id="GO:0008531">
    <property type="term" value="F:riboflavin kinase activity"/>
    <property type="evidence" value="ECO:0007669"/>
    <property type="project" value="UniProtKB-EC"/>
</dbReference>
<evidence type="ECO:0000256" key="1">
    <source>
        <dbReference type="ARBA" id="ARBA00012105"/>
    </source>
</evidence>
<dbReference type="PANTHER" id="PTHR22749:SF6">
    <property type="entry name" value="RIBOFLAVIN KINASE"/>
    <property type="match status" value="1"/>
</dbReference>
<reference evidence="10" key="1">
    <citation type="submission" date="2016-10" db="EMBL/GenBank/DDBJ databases">
        <authorList>
            <person name="Varghese N."/>
            <person name="Submissions S."/>
        </authorList>
    </citation>
    <scope>NUCLEOTIDE SEQUENCE [LARGE SCALE GENOMIC DNA]</scope>
    <source>
        <strain evidence="10">CGMCC 1.11014</strain>
    </source>
</reference>
<dbReference type="STRING" id="1035707.SAMN05216552_102129"/>
<feature type="domain" description="Riboflavin kinase" evidence="8">
    <location>
        <begin position="133"/>
        <end position="258"/>
    </location>
</feature>
<evidence type="ECO:0000256" key="4">
    <source>
        <dbReference type="ARBA" id="ARBA00022679"/>
    </source>
</evidence>
<dbReference type="SUPFAM" id="SSF82114">
    <property type="entry name" value="Riboflavin kinase-like"/>
    <property type="match status" value="1"/>
</dbReference>
<evidence type="ECO:0000313" key="10">
    <source>
        <dbReference type="Proteomes" id="UP000199391"/>
    </source>
</evidence>
<dbReference type="InterPro" id="IPR015865">
    <property type="entry name" value="Riboflavin_kinase_bac/euk"/>
</dbReference>
<organism evidence="9 10">
    <name type="scientific">Pseudoduganella namucuonensis</name>
    <dbReference type="NCBI Taxonomy" id="1035707"/>
    <lineage>
        <taxon>Bacteria</taxon>
        <taxon>Pseudomonadati</taxon>
        <taxon>Pseudomonadota</taxon>
        <taxon>Betaproteobacteria</taxon>
        <taxon>Burkholderiales</taxon>
        <taxon>Oxalobacteraceae</taxon>
        <taxon>Telluria group</taxon>
        <taxon>Pseudoduganella</taxon>
    </lineage>
</organism>
<dbReference type="Gene3D" id="2.40.30.30">
    <property type="entry name" value="Riboflavin kinase-like"/>
    <property type="match status" value="1"/>
</dbReference>
<name>A0A1I7KYR8_9BURK</name>
<keyword evidence="9" id="KW-0418">Kinase</keyword>
<proteinExistence type="predicted"/>
<keyword evidence="9" id="KW-0548">Nucleotidyltransferase</keyword>
<evidence type="ECO:0000313" key="9">
    <source>
        <dbReference type="EMBL" id="SFV02590.1"/>
    </source>
</evidence>
<keyword evidence="5" id="KW-0547">Nucleotide-binding</keyword>
<evidence type="ECO:0000256" key="7">
    <source>
        <dbReference type="ARBA" id="ARBA00047880"/>
    </source>
</evidence>
<dbReference type="EC" id="2.7.1.26" evidence="1"/>
<dbReference type="GO" id="GO:0009398">
    <property type="term" value="P:FMN biosynthetic process"/>
    <property type="evidence" value="ECO:0007669"/>
    <property type="project" value="TreeGrafter"/>
</dbReference>
<evidence type="ECO:0000256" key="6">
    <source>
        <dbReference type="ARBA" id="ARBA00022840"/>
    </source>
</evidence>
<dbReference type="SMART" id="SM00904">
    <property type="entry name" value="Flavokinase"/>
    <property type="match status" value="1"/>
</dbReference>
<dbReference type="OrthoDB" id="9803667at2"/>
<keyword evidence="10" id="KW-1185">Reference proteome</keyword>
<accession>A0A1I7KYR8</accession>
<dbReference type="InterPro" id="IPR023468">
    <property type="entry name" value="Riboflavin_kinase"/>
</dbReference>
<dbReference type="EMBL" id="FPBO01000021">
    <property type="protein sequence ID" value="SFV02590.1"/>
    <property type="molecule type" value="Genomic_DNA"/>
</dbReference>
<dbReference type="PANTHER" id="PTHR22749">
    <property type="entry name" value="RIBOFLAVIN KINASE/FMN ADENYLYLTRANSFERASE"/>
    <property type="match status" value="1"/>
</dbReference>
<dbReference type="GO" id="GO:0005524">
    <property type="term" value="F:ATP binding"/>
    <property type="evidence" value="ECO:0007669"/>
    <property type="project" value="UniProtKB-KW"/>
</dbReference>
<evidence type="ECO:0000256" key="2">
    <source>
        <dbReference type="ARBA" id="ARBA00022630"/>
    </source>
</evidence>
<protein>
    <recommendedName>
        <fullName evidence="1">riboflavin kinase</fullName>
        <ecNumber evidence="1">2.7.1.26</ecNumber>
    </recommendedName>
</protein>
<dbReference type="GO" id="GO:0009231">
    <property type="term" value="P:riboflavin biosynthetic process"/>
    <property type="evidence" value="ECO:0007669"/>
    <property type="project" value="InterPro"/>
</dbReference>
<keyword evidence="4 9" id="KW-0808">Transferase</keyword>
<dbReference type="Gene3D" id="3.40.50.620">
    <property type="entry name" value="HUPs"/>
    <property type="match status" value="1"/>
</dbReference>
<gene>
    <name evidence="9" type="ORF">SAMN05216552_102129</name>
</gene>
<evidence type="ECO:0000256" key="3">
    <source>
        <dbReference type="ARBA" id="ARBA00022643"/>
    </source>
</evidence>